<gene>
    <name evidence="2" type="ORF">PISMIDRAFT_31880</name>
</gene>
<sequence length="98" mass="11435">ITCNPNAKMQWMAYFAHIVTQHLIIVAGWPDNIPFVNLSSVSSSLPQLKWLLHQWETGEIHWQHITQQELSRMQDEQCTQTEMGQVIKPKHRTRSDKG</sequence>
<dbReference type="STRING" id="765257.A0A0C9YJZ4"/>
<name>A0A0C9YJZ4_9AGAM</name>
<dbReference type="HOGENOM" id="CLU_158819_1_0_1"/>
<evidence type="ECO:0000313" key="3">
    <source>
        <dbReference type="Proteomes" id="UP000054018"/>
    </source>
</evidence>
<protein>
    <submittedName>
        <fullName evidence="2">Uncharacterized protein</fullName>
    </submittedName>
</protein>
<feature type="region of interest" description="Disordered" evidence="1">
    <location>
        <begin position="75"/>
        <end position="98"/>
    </location>
</feature>
<feature type="non-terminal residue" evidence="2">
    <location>
        <position position="98"/>
    </location>
</feature>
<evidence type="ECO:0000313" key="2">
    <source>
        <dbReference type="EMBL" id="KIK14149.1"/>
    </source>
</evidence>
<feature type="compositionally biased region" description="Basic residues" evidence="1">
    <location>
        <begin position="88"/>
        <end position="98"/>
    </location>
</feature>
<proteinExistence type="predicted"/>
<dbReference type="AlphaFoldDB" id="A0A0C9YJZ4"/>
<evidence type="ECO:0000256" key="1">
    <source>
        <dbReference type="SAM" id="MobiDB-lite"/>
    </source>
</evidence>
<organism evidence="2 3">
    <name type="scientific">Pisolithus microcarpus 441</name>
    <dbReference type="NCBI Taxonomy" id="765257"/>
    <lineage>
        <taxon>Eukaryota</taxon>
        <taxon>Fungi</taxon>
        <taxon>Dikarya</taxon>
        <taxon>Basidiomycota</taxon>
        <taxon>Agaricomycotina</taxon>
        <taxon>Agaricomycetes</taxon>
        <taxon>Agaricomycetidae</taxon>
        <taxon>Boletales</taxon>
        <taxon>Sclerodermatineae</taxon>
        <taxon>Pisolithaceae</taxon>
        <taxon>Pisolithus</taxon>
    </lineage>
</organism>
<dbReference type="OrthoDB" id="2685591at2759"/>
<accession>A0A0C9YJZ4</accession>
<feature type="non-terminal residue" evidence="2">
    <location>
        <position position="1"/>
    </location>
</feature>
<reference evidence="2 3" key="1">
    <citation type="submission" date="2014-04" db="EMBL/GenBank/DDBJ databases">
        <authorList>
            <consortium name="DOE Joint Genome Institute"/>
            <person name="Kuo A."/>
            <person name="Kohler A."/>
            <person name="Costa M.D."/>
            <person name="Nagy L.G."/>
            <person name="Floudas D."/>
            <person name="Copeland A."/>
            <person name="Barry K.W."/>
            <person name="Cichocki N."/>
            <person name="Veneault-Fourrey C."/>
            <person name="LaButti K."/>
            <person name="Lindquist E.A."/>
            <person name="Lipzen A."/>
            <person name="Lundell T."/>
            <person name="Morin E."/>
            <person name="Murat C."/>
            <person name="Sun H."/>
            <person name="Tunlid A."/>
            <person name="Henrissat B."/>
            <person name="Grigoriev I.V."/>
            <person name="Hibbett D.S."/>
            <person name="Martin F."/>
            <person name="Nordberg H.P."/>
            <person name="Cantor M.N."/>
            <person name="Hua S.X."/>
        </authorList>
    </citation>
    <scope>NUCLEOTIDE SEQUENCE [LARGE SCALE GENOMIC DNA]</scope>
    <source>
        <strain evidence="2 3">441</strain>
    </source>
</reference>
<keyword evidence="3" id="KW-1185">Reference proteome</keyword>
<dbReference type="Proteomes" id="UP000054018">
    <property type="component" value="Unassembled WGS sequence"/>
</dbReference>
<reference evidence="3" key="2">
    <citation type="submission" date="2015-01" db="EMBL/GenBank/DDBJ databases">
        <title>Evolutionary Origins and Diversification of the Mycorrhizal Mutualists.</title>
        <authorList>
            <consortium name="DOE Joint Genome Institute"/>
            <consortium name="Mycorrhizal Genomics Consortium"/>
            <person name="Kohler A."/>
            <person name="Kuo A."/>
            <person name="Nagy L.G."/>
            <person name="Floudas D."/>
            <person name="Copeland A."/>
            <person name="Barry K.W."/>
            <person name="Cichocki N."/>
            <person name="Veneault-Fourrey C."/>
            <person name="LaButti K."/>
            <person name="Lindquist E.A."/>
            <person name="Lipzen A."/>
            <person name="Lundell T."/>
            <person name="Morin E."/>
            <person name="Murat C."/>
            <person name="Riley R."/>
            <person name="Ohm R."/>
            <person name="Sun H."/>
            <person name="Tunlid A."/>
            <person name="Henrissat B."/>
            <person name="Grigoriev I.V."/>
            <person name="Hibbett D.S."/>
            <person name="Martin F."/>
        </authorList>
    </citation>
    <scope>NUCLEOTIDE SEQUENCE [LARGE SCALE GENOMIC DNA]</scope>
    <source>
        <strain evidence="3">441</strain>
    </source>
</reference>
<dbReference type="EMBL" id="KN833952">
    <property type="protein sequence ID" value="KIK14149.1"/>
    <property type="molecule type" value="Genomic_DNA"/>
</dbReference>